<keyword evidence="1" id="KW-0175">Coiled coil</keyword>
<reference evidence="2" key="1">
    <citation type="journal article" date="2020" name="Stud. Mycol.">
        <title>101 Dothideomycetes genomes: a test case for predicting lifestyles and emergence of pathogens.</title>
        <authorList>
            <person name="Haridas S."/>
            <person name="Albert R."/>
            <person name="Binder M."/>
            <person name="Bloem J."/>
            <person name="Labutti K."/>
            <person name="Salamov A."/>
            <person name="Andreopoulos B."/>
            <person name="Baker S."/>
            <person name="Barry K."/>
            <person name="Bills G."/>
            <person name="Bluhm B."/>
            <person name="Cannon C."/>
            <person name="Castanera R."/>
            <person name="Culley D."/>
            <person name="Daum C."/>
            <person name="Ezra D."/>
            <person name="Gonzalez J."/>
            <person name="Henrissat B."/>
            <person name="Kuo A."/>
            <person name="Liang C."/>
            <person name="Lipzen A."/>
            <person name="Lutzoni F."/>
            <person name="Magnuson J."/>
            <person name="Mondo S."/>
            <person name="Nolan M."/>
            <person name="Ohm R."/>
            <person name="Pangilinan J."/>
            <person name="Park H.-J."/>
            <person name="Ramirez L."/>
            <person name="Alfaro M."/>
            <person name="Sun H."/>
            <person name="Tritt A."/>
            <person name="Yoshinaga Y."/>
            <person name="Zwiers L.-H."/>
            <person name="Turgeon B."/>
            <person name="Goodwin S."/>
            <person name="Spatafora J."/>
            <person name="Crous P."/>
            <person name="Grigoriev I."/>
        </authorList>
    </citation>
    <scope>NUCLEOTIDE SEQUENCE</scope>
    <source>
        <strain evidence="2">CBS 207.26</strain>
    </source>
</reference>
<gene>
    <name evidence="2" type="ORF">K469DRAFT_703434</name>
</gene>
<evidence type="ECO:0000313" key="3">
    <source>
        <dbReference type="Proteomes" id="UP000800200"/>
    </source>
</evidence>
<sequence>MKRTSTAKNSQKYRQRQNKAAKTIALLEQRLREAEELLREGGGGAAGTITLLEQKLRKAEGLVKDKEYEAASAIIRLEQELRGAKELLSKTEEYVKRYKDERDYWADIAIRQTSANIFQGRNCFMHGAQLTGPGNRTNGG</sequence>
<dbReference type="Proteomes" id="UP000800200">
    <property type="component" value="Unassembled WGS sequence"/>
</dbReference>
<dbReference type="EMBL" id="ML994751">
    <property type="protein sequence ID" value="KAF2175025.1"/>
    <property type="molecule type" value="Genomic_DNA"/>
</dbReference>
<name>A0A6A6D7K9_9PEZI</name>
<dbReference type="AlphaFoldDB" id="A0A6A6D7K9"/>
<evidence type="ECO:0000256" key="1">
    <source>
        <dbReference type="SAM" id="Coils"/>
    </source>
</evidence>
<proteinExistence type="predicted"/>
<protein>
    <submittedName>
        <fullName evidence="2">Uncharacterized protein</fullName>
    </submittedName>
</protein>
<accession>A0A6A6D7K9</accession>
<evidence type="ECO:0000313" key="2">
    <source>
        <dbReference type="EMBL" id="KAF2175025.1"/>
    </source>
</evidence>
<organism evidence="2 3">
    <name type="scientific">Zopfia rhizophila CBS 207.26</name>
    <dbReference type="NCBI Taxonomy" id="1314779"/>
    <lineage>
        <taxon>Eukaryota</taxon>
        <taxon>Fungi</taxon>
        <taxon>Dikarya</taxon>
        <taxon>Ascomycota</taxon>
        <taxon>Pezizomycotina</taxon>
        <taxon>Dothideomycetes</taxon>
        <taxon>Dothideomycetes incertae sedis</taxon>
        <taxon>Zopfiaceae</taxon>
        <taxon>Zopfia</taxon>
    </lineage>
</organism>
<keyword evidence="3" id="KW-1185">Reference proteome</keyword>
<feature type="coiled-coil region" evidence="1">
    <location>
        <begin position="17"/>
        <end position="101"/>
    </location>
</feature>